<keyword evidence="3" id="KW-1185">Reference proteome</keyword>
<dbReference type="GeneID" id="34558845"/>
<proteinExistence type="predicted"/>
<dbReference type="EMBL" id="MJBS01000040">
    <property type="protein sequence ID" value="OHE99003.1"/>
    <property type="molecule type" value="Genomic_DNA"/>
</dbReference>
<feature type="region of interest" description="Disordered" evidence="1">
    <location>
        <begin position="26"/>
        <end position="80"/>
    </location>
</feature>
<protein>
    <submittedName>
        <fullName evidence="2">Uncharacterized protein</fullName>
    </submittedName>
</protein>
<accession>A0A1G4BC86</accession>
<comment type="caution">
    <text evidence="2">The sequence shown here is derived from an EMBL/GenBank/DDBJ whole genome shotgun (WGS) entry which is preliminary data.</text>
</comment>
<gene>
    <name evidence="2" type="ORF">CORC01_05693</name>
</gene>
<sequence length="80" mass="8506">MLAVMMPNTLALKQCTIMLASPAAINEDSGGGGKCSEPPGESPDEVTPHSYEWYERSLSPDLKSGPENDGMAIVSTHSLR</sequence>
<evidence type="ECO:0000313" key="3">
    <source>
        <dbReference type="Proteomes" id="UP000176998"/>
    </source>
</evidence>
<organism evidence="2 3">
    <name type="scientific">Colletotrichum orchidophilum</name>
    <dbReference type="NCBI Taxonomy" id="1209926"/>
    <lineage>
        <taxon>Eukaryota</taxon>
        <taxon>Fungi</taxon>
        <taxon>Dikarya</taxon>
        <taxon>Ascomycota</taxon>
        <taxon>Pezizomycotina</taxon>
        <taxon>Sordariomycetes</taxon>
        <taxon>Hypocreomycetidae</taxon>
        <taxon>Glomerellales</taxon>
        <taxon>Glomerellaceae</taxon>
        <taxon>Colletotrichum</taxon>
    </lineage>
</organism>
<dbReference type="OrthoDB" id="3364175at2759"/>
<evidence type="ECO:0000313" key="2">
    <source>
        <dbReference type="EMBL" id="OHE99003.1"/>
    </source>
</evidence>
<dbReference type="AlphaFoldDB" id="A0A1G4BC86"/>
<evidence type="ECO:0000256" key="1">
    <source>
        <dbReference type="SAM" id="MobiDB-lite"/>
    </source>
</evidence>
<reference evidence="2 3" key="1">
    <citation type="submission" date="2016-09" db="EMBL/GenBank/DDBJ databases">
        <authorList>
            <person name="Capua I."/>
            <person name="De Benedictis P."/>
            <person name="Joannis T."/>
            <person name="Lombin L.H."/>
            <person name="Cattoli G."/>
        </authorList>
    </citation>
    <scope>NUCLEOTIDE SEQUENCE [LARGE SCALE GENOMIC DNA]</scope>
    <source>
        <strain evidence="2 3">IMI 309357</strain>
    </source>
</reference>
<dbReference type="Proteomes" id="UP000176998">
    <property type="component" value="Unassembled WGS sequence"/>
</dbReference>
<dbReference type="RefSeq" id="XP_022476152.1">
    <property type="nucleotide sequence ID" value="XM_022617335.1"/>
</dbReference>
<name>A0A1G4BC86_9PEZI</name>